<reference evidence="1" key="2">
    <citation type="submission" date="2023-05" db="EMBL/GenBank/DDBJ databases">
        <authorList>
            <consortium name="Lawrence Berkeley National Laboratory"/>
            <person name="Steindorff A."/>
            <person name="Hensen N."/>
            <person name="Bonometti L."/>
            <person name="Westerberg I."/>
            <person name="Brannstrom I.O."/>
            <person name="Guillou S."/>
            <person name="Cros-Aarteil S."/>
            <person name="Calhoun S."/>
            <person name="Haridas S."/>
            <person name="Kuo A."/>
            <person name="Mondo S."/>
            <person name="Pangilinan J."/>
            <person name="Riley R."/>
            <person name="Labutti K."/>
            <person name="Andreopoulos B."/>
            <person name="Lipzen A."/>
            <person name="Chen C."/>
            <person name="Yanf M."/>
            <person name="Daum C."/>
            <person name="Ng V."/>
            <person name="Clum A."/>
            <person name="Ohm R."/>
            <person name="Martin F."/>
            <person name="Silar P."/>
            <person name="Natvig D."/>
            <person name="Lalanne C."/>
            <person name="Gautier V."/>
            <person name="Ament-Velasquez S.L."/>
            <person name="Kruys A."/>
            <person name="Hutchinson M.I."/>
            <person name="Powell A.J."/>
            <person name="Barry K."/>
            <person name="Miller A.N."/>
            <person name="Grigoriev I.V."/>
            <person name="Debuchy R."/>
            <person name="Gladieux P."/>
            <person name="Thoren M.H."/>
            <person name="Johannesson H."/>
        </authorList>
    </citation>
    <scope>NUCLEOTIDE SEQUENCE</scope>
    <source>
        <strain evidence="1">CBS 757.83</strain>
    </source>
</reference>
<name>A0AAN6Q0T0_9PEZI</name>
<dbReference type="EMBL" id="MU863648">
    <property type="protein sequence ID" value="KAK4099605.1"/>
    <property type="molecule type" value="Genomic_DNA"/>
</dbReference>
<evidence type="ECO:0000313" key="2">
    <source>
        <dbReference type="Proteomes" id="UP001305647"/>
    </source>
</evidence>
<comment type="caution">
    <text evidence="1">The sequence shown here is derived from an EMBL/GenBank/DDBJ whole genome shotgun (WGS) entry which is preliminary data.</text>
</comment>
<organism evidence="1 2">
    <name type="scientific">Parathielavia hyrcaniae</name>
    <dbReference type="NCBI Taxonomy" id="113614"/>
    <lineage>
        <taxon>Eukaryota</taxon>
        <taxon>Fungi</taxon>
        <taxon>Dikarya</taxon>
        <taxon>Ascomycota</taxon>
        <taxon>Pezizomycotina</taxon>
        <taxon>Sordariomycetes</taxon>
        <taxon>Sordariomycetidae</taxon>
        <taxon>Sordariales</taxon>
        <taxon>Chaetomiaceae</taxon>
        <taxon>Parathielavia</taxon>
    </lineage>
</organism>
<keyword evidence="2" id="KW-1185">Reference proteome</keyword>
<reference evidence="1" key="1">
    <citation type="journal article" date="2023" name="Mol. Phylogenet. Evol.">
        <title>Genome-scale phylogeny and comparative genomics of the fungal order Sordariales.</title>
        <authorList>
            <person name="Hensen N."/>
            <person name="Bonometti L."/>
            <person name="Westerberg I."/>
            <person name="Brannstrom I.O."/>
            <person name="Guillou S."/>
            <person name="Cros-Aarteil S."/>
            <person name="Calhoun S."/>
            <person name="Haridas S."/>
            <person name="Kuo A."/>
            <person name="Mondo S."/>
            <person name="Pangilinan J."/>
            <person name="Riley R."/>
            <person name="LaButti K."/>
            <person name="Andreopoulos B."/>
            <person name="Lipzen A."/>
            <person name="Chen C."/>
            <person name="Yan M."/>
            <person name="Daum C."/>
            <person name="Ng V."/>
            <person name="Clum A."/>
            <person name="Steindorff A."/>
            <person name="Ohm R.A."/>
            <person name="Martin F."/>
            <person name="Silar P."/>
            <person name="Natvig D.O."/>
            <person name="Lalanne C."/>
            <person name="Gautier V."/>
            <person name="Ament-Velasquez S.L."/>
            <person name="Kruys A."/>
            <person name="Hutchinson M.I."/>
            <person name="Powell A.J."/>
            <person name="Barry K."/>
            <person name="Miller A.N."/>
            <person name="Grigoriev I.V."/>
            <person name="Debuchy R."/>
            <person name="Gladieux P."/>
            <person name="Hiltunen Thoren M."/>
            <person name="Johannesson H."/>
        </authorList>
    </citation>
    <scope>NUCLEOTIDE SEQUENCE</scope>
    <source>
        <strain evidence="1">CBS 757.83</strain>
    </source>
</reference>
<dbReference type="Proteomes" id="UP001305647">
    <property type="component" value="Unassembled WGS sequence"/>
</dbReference>
<gene>
    <name evidence="1" type="ORF">N658DRAFT_498314</name>
</gene>
<protein>
    <submittedName>
        <fullName evidence="1">Uncharacterized protein</fullName>
    </submittedName>
</protein>
<dbReference type="AlphaFoldDB" id="A0AAN6Q0T0"/>
<accession>A0AAN6Q0T0</accession>
<sequence length="109" mass="11729">MTNTVQGYVACLTENKVVAGFVIDGRHLLFIANIIPAMGVFHSASCELSYQNLDMLRGAAAYTGTFGPGDFEFEFQDGSTMKGTLRDHIPLDGIQSPASVVGSGVWERI</sequence>
<proteinExistence type="predicted"/>
<evidence type="ECO:0000313" key="1">
    <source>
        <dbReference type="EMBL" id="KAK4099605.1"/>
    </source>
</evidence>